<gene>
    <name evidence="1" type="ORF">AN640_03085</name>
</gene>
<organism evidence="1 2">
    <name type="scientific">Candidatus Epulonipiscium fishelsonii</name>
    <dbReference type="NCBI Taxonomy" id="77094"/>
    <lineage>
        <taxon>Bacteria</taxon>
        <taxon>Bacillati</taxon>
        <taxon>Bacillota</taxon>
        <taxon>Clostridia</taxon>
        <taxon>Lachnospirales</taxon>
        <taxon>Lachnospiraceae</taxon>
        <taxon>Candidatus Epulonipiscium</taxon>
    </lineage>
</organism>
<evidence type="ECO:0000313" key="2">
    <source>
        <dbReference type="Proteomes" id="UP000188637"/>
    </source>
</evidence>
<reference evidence="1" key="1">
    <citation type="submission" date="2016-08" db="EMBL/GenBank/DDBJ databases">
        <authorList>
            <person name="Ngugi D.K."/>
            <person name="Miyake S."/>
            <person name="Stingl U."/>
        </authorList>
    </citation>
    <scope>NUCLEOTIDE SEQUENCE</scope>
    <source>
        <strain evidence="1">SCG-D08WGA-EpuloA1</strain>
    </source>
</reference>
<accession>A0ACC8X717</accession>
<proteinExistence type="predicted"/>
<protein>
    <submittedName>
        <fullName evidence="1">Potassium transporter</fullName>
    </submittedName>
</protein>
<feature type="non-terminal residue" evidence="1">
    <location>
        <position position="1"/>
    </location>
</feature>
<evidence type="ECO:0000313" key="1">
    <source>
        <dbReference type="EMBL" id="ONI37648.1"/>
    </source>
</evidence>
<keyword evidence="2" id="KW-1185">Reference proteome</keyword>
<name>A0ACC8X717_9FIRM</name>
<comment type="caution">
    <text evidence="1">The sequence shown here is derived from an EMBL/GenBank/DDBJ whole genome shotgun (WGS) entry which is preliminary data.</text>
</comment>
<dbReference type="EMBL" id="LJHD01000315">
    <property type="protein sequence ID" value="ONI37648.1"/>
    <property type="molecule type" value="Genomic_DNA"/>
</dbReference>
<dbReference type="Proteomes" id="UP000188637">
    <property type="component" value="Unassembled WGS sequence"/>
</dbReference>
<sequence>PAVVVPSMLKFQETGKGGSITTLILAGASIDDVIAITIFSSFLGMYGGAGFNIGSILSIPIGIILGALIGAILGIVIVKIMLVLKLDNMQEVFFILGSAFLLNEFGEFVKSYIEIATLLGIMAMAFIISSKKNTINTRAILGNIWKMGEIFLFVLVGAEVNIPVAIDAGIVGVLIICIGLIFRSIGVYFSVISTKLNRQEKIFCMIAYTPKATVQAAIGGIPLSMGVIGGEIILAIAVLSILITAPCGAVAIDIAGKKYLH</sequence>